<dbReference type="Proteomes" id="UP001215231">
    <property type="component" value="Chromosome"/>
</dbReference>
<evidence type="ECO:0000259" key="1">
    <source>
        <dbReference type="Pfam" id="PF00497"/>
    </source>
</evidence>
<gene>
    <name evidence="2" type="ORF">H3N35_15765</name>
</gene>
<reference evidence="2 3" key="1">
    <citation type="journal article" date="2022" name="Mar. Drugs">
        <title>Bioassay-Guided Fractionation Leads to the Detection of Cholic Acid Generated by the Rare Thalassomonas sp.</title>
        <authorList>
            <person name="Pheiffer F."/>
            <person name="Schneider Y.K."/>
            <person name="Hansen E.H."/>
            <person name="Andersen J.H."/>
            <person name="Isaksson J."/>
            <person name="Busche T."/>
            <person name="R C."/>
            <person name="Kalinowski J."/>
            <person name="Zyl L.V."/>
            <person name="Trindade M."/>
        </authorList>
    </citation>
    <scope>NUCLEOTIDE SEQUENCE [LARGE SCALE GENOMIC DNA]</scope>
    <source>
        <strain evidence="2 3">A5K-61T</strain>
    </source>
</reference>
<dbReference type="Gene3D" id="3.40.190.10">
    <property type="entry name" value="Periplasmic binding protein-like II"/>
    <property type="match status" value="2"/>
</dbReference>
<evidence type="ECO:0000313" key="2">
    <source>
        <dbReference type="EMBL" id="WDE09772.1"/>
    </source>
</evidence>
<sequence>MKQFFSLLLSAGVIGLFSFSAKSGQAVDLQGLHIVTEIFPPYQYVRADSRVGGLATEKVNRLLASLGVELAIDVMPWARAYKVAQSKKNTLIYSMVRTPQREQKFHWIGVLLKNPAYYFITLAGRRDIKIAALADLQHYQVGVTRGDVIHQHLLKHNVAEQVVFLPENETTIKMLLKKRVDIVAASPVQLAYVCEKVRCQLSDFRNLYKISGLSEDLYLAANLDTSLDIVTLLRRQLQQLNAQMSKE</sequence>
<name>A0ABY7V8V5_9GAMM</name>
<dbReference type="InterPro" id="IPR001638">
    <property type="entry name" value="Solute-binding_3/MltF_N"/>
</dbReference>
<accession>A0ABY7V8V5</accession>
<dbReference type="SUPFAM" id="SSF53850">
    <property type="entry name" value="Periplasmic binding protein-like II"/>
    <property type="match status" value="1"/>
</dbReference>
<feature type="domain" description="Solute-binding protein family 3/N-terminal" evidence="1">
    <location>
        <begin position="36"/>
        <end position="120"/>
    </location>
</feature>
<dbReference type="EMBL" id="CP059693">
    <property type="protein sequence ID" value="WDE09772.1"/>
    <property type="molecule type" value="Genomic_DNA"/>
</dbReference>
<dbReference type="RefSeq" id="WP_274049752.1">
    <property type="nucleotide sequence ID" value="NZ_CP059693.1"/>
</dbReference>
<keyword evidence="3" id="KW-1185">Reference proteome</keyword>
<protein>
    <submittedName>
        <fullName evidence="2">Transporter substrate-binding domain-containing protein</fullName>
    </submittedName>
</protein>
<evidence type="ECO:0000313" key="3">
    <source>
        <dbReference type="Proteomes" id="UP001215231"/>
    </source>
</evidence>
<dbReference type="PANTHER" id="PTHR38834:SF3">
    <property type="entry name" value="SOLUTE-BINDING PROTEIN FAMILY 3_N-TERMINAL DOMAIN-CONTAINING PROTEIN"/>
    <property type="match status" value="1"/>
</dbReference>
<organism evidence="2 3">
    <name type="scientific">Thalassomonas haliotis</name>
    <dbReference type="NCBI Taxonomy" id="485448"/>
    <lineage>
        <taxon>Bacteria</taxon>
        <taxon>Pseudomonadati</taxon>
        <taxon>Pseudomonadota</taxon>
        <taxon>Gammaproteobacteria</taxon>
        <taxon>Alteromonadales</taxon>
        <taxon>Colwelliaceae</taxon>
        <taxon>Thalassomonas</taxon>
    </lineage>
</organism>
<dbReference type="PANTHER" id="PTHR38834">
    <property type="entry name" value="PERIPLASMIC SUBSTRATE BINDING PROTEIN FAMILY 3"/>
    <property type="match status" value="1"/>
</dbReference>
<dbReference type="Pfam" id="PF00497">
    <property type="entry name" value="SBP_bac_3"/>
    <property type="match status" value="1"/>
</dbReference>
<proteinExistence type="predicted"/>